<evidence type="ECO:0000313" key="1">
    <source>
        <dbReference type="EMBL" id="KAJ4722803.1"/>
    </source>
</evidence>
<dbReference type="EMBL" id="CM051396">
    <property type="protein sequence ID" value="KAJ4722803.1"/>
    <property type="molecule type" value="Genomic_DNA"/>
</dbReference>
<sequence>MLLRSSSTPVTGSLLPSFSDSPNRDFDNPIKLSSSSSHSLCQLTTFSCCSSPASEFNQETDKGFRRASSDGNLKGLSYNSCDVIEEFRYLNAQKKSSYLQNEAMLRTAPSFSIYNSADGEEDLPTEETLARTVTIGNCIESGDFSFGGKNIMGLIEEEGEEDQEGLNNGSNNLRIGEEVERPVSPPMYLATGLGIDVSGFDYAGEDIDFTIPNFENSADAEEYYKKMIDEYPCHPLFLRNYAQLLQSKGDLYGAEDYYHRATMADPEDGEILMQYAKIVWELHHDQHRALIYFERATQVAPLNSNVLAAYASFLWEMEDDEEDDYAQQEHNQIGKEDPNRLYISVPEREIEPVSPSSQIAAGLRTDMANFTAADANSSFNLEGYLRRMVEENPNNPLVLRNYAQFLSQKGDLQGAEEYYSRAILADPADGEIVSQYARLVWELHHDHDKALSYFERAVQATPGNSHVLAAYACFLWETEEDDTEDDIEDEVHFQQVPQLHQGVITTANA</sequence>
<proteinExistence type="predicted"/>
<keyword evidence="2" id="KW-1185">Reference proteome</keyword>
<gene>
    <name evidence="1" type="ORF">OWV82_006245</name>
</gene>
<dbReference type="Proteomes" id="UP001164539">
    <property type="component" value="Chromosome 3"/>
</dbReference>
<name>A0ACC1YI79_MELAZ</name>
<protein>
    <submittedName>
        <fullName evidence="1">Tetratricopeptide repeat (TPR)-like superfamily protein</fullName>
    </submittedName>
</protein>
<comment type="caution">
    <text evidence="1">The sequence shown here is derived from an EMBL/GenBank/DDBJ whole genome shotgun (WGS) entry which is preliminary data.</text>
</comment>
<evidence type="ECO:0000313" key="2">
    <source>
        <dbReference type="Proteomes" id="UP001164539"/>
    </source>
</evidence>
<accession>A0ACC1YI79</accession>
<reference evidence="1 2" key="1">
    <citation type="journal article" date="2023" name="Science">
        <title>Complex scaffold remodeling in plant triterpene biosynthesis.</title>
        <authorList>
            <person name="De La Pena R."/>
            <person name="Hodgson H."/>
            <person name="Liu J.C."/>
            <person name="Stephenson M.J."/>
            <person name="Martin A.C."/>
            <person name="Owen C."/>
            <person name="Harkess A."/>
            <person name="Leebens-Mack J."/>
            <person name="Jimenez L.E."/>
            <person name="Osbourn A."/>
            <person name="Sattely E.S."/>
        </authorList>
    </citation>
    <scope>NUCLEOTIDE SEQUENCE [LARGE SCALE GENOMIC DNA]</scope>
    <source>
        <strain evidence="2">cv. JPN11</strain>
        <tissue evidence="1">Leaf</tissue>
    </source>
</reference>
<organism evidence="1 2">
    <name type="scientific">Melia azedarach</name>
    <name type="common">Chinaberry tree</name>
    <dbReference type="NCBI Taxonomy" id="155640"/>
    <lineage>
        <taxon>Eukaryota</taxon>
        <taxon>Viridiplantae</taxon>
        <taxon>Streptophyta</taxon>
        <taxon>Embryophyta</taxon>
        <taxon>Tracheophyta</taxon>
        <taxon>Spermatophyta</taxon>
        <taxon>Magnoliopsida</taxon>
        <taxon>eudicotyledons</taxon>
        <taxon>Gunneridae</taxon>
        <taxon>Pentapetalae</taxon>
        <taxon>rosids</taxon>
        <taxon>malvids</taxon>
        <taxon>Sapindales</taxon>
        <taxon>Meliaceae</taxon>
        <taxon>Melia</taxon>
    </lineage>
</organism>